<comment type="similarity">
    <text evidence="1">Belongs to the flavin monoamine oxidase family.</text>
</comment>
<reference evidence="3 4" key="1">
    <citation type="submission" date="2017-01" db="EMBL/GenBank/DDBJ databases">
        <title>Draft sequence of Acidihalobacter ferrooxidans strain DSM 14175 (strain V8).</title>
        <authorList>
            <person name="Khaleque H.N."/>
            <person name="Ramsay J.P."/>
            <person name="Murphy R.J.T."/>
            <person name="Kaksonen A.H."/>
            <person name="Boxall N.J."/>
            <person name="Watkin E.L.J."/>
        </authorList>
    </citation>
    <scope>NUCLEOTIDE SEQUENCE [LARGE SCALE GENOMIC DNA]</scope>
    <source>
        <strain evidence="3 4">V8</strain>
    </source>
</reference>
<dbReference type="Pfam" id="PF01593">
    <property type="entry name" value="Amino_oxidase"/>
    <property type="match status" value="1"/>
</dbReference>
<keyword evidence="4" id="KW-1185">Reference proteome</keyword>
<name>A0A1P8UD97_9GAMM</name>
<dbReference type="Proteomes" id="UP000243807">
    <property type="component" value="Chromosome"/>
</dbReference>
<dbReference type="Pfam" id="PF13450">
    <property type="entry name" value="NAD_binding_8"/>
    <property type="match status" value="1"/>
</dbReference>
<dbReference type="EMBL" id="CP019434">
    <property type="protein sequence ID" value="APZ41773.1"/>
    <property type="molecule type" value="Genomic_DNA"/>
</dbReference>
<evidence type="ECO:0000313" key="3">
    <source>
        <dbReference type="EMBL" id="APZ41773.1"/>
    </source>
</evidence>
<protein>
    <recommendedName>
        <fullName evidence="2">Amine oxidase domain-containing protein</fullName>
    </recommendedName>
</protein>
<dbReference type="KEGG" id="afy:BW247_00570"/>
<dbReference type="PANTHER" id="PTHR43563">
    <property type="entry name" value="AMINE OXIDASE"/>
    <property type="match status" value="1"/>
</dbReference>
<dbReference type="SUPFAM" id="SSF51905">
    <property type="entry name" value="FAD/NAD(P)-binding domain"/>
    <property type="match status" value="1"/>
</dbReference>
<dbReference type="AlphaFoldDB" id="A0A1P8UD97"/>
<evidence type="ECO:0000259" key="2">
    <source>
        <dbReference type="Pfam" id="PF01593"/>
    </source>
</evidence>
<accession>A0A1P8UD97</accession>
<proteinExistence type="inferred from homology"/>
<organism evidence="3 4">
    <name type="scientific">Acidihalobacter ferrooxydans</name>
    <dbReference type="NCBI Taxonomy" id="1765967"/>
    <lineage>
        <taxon>Bacteria</taxon>
        <taxon>Pseudomonadati</taxon>
        <taxon>Pseudomonadota</taxon>
        <taxon>Gammaproteobacteria</taxon>
        <taxon>Chromatiales</taxon>
        <taxon>Ectothiorhodospiraceae</taxon>
        <taxon>Acidihalobacter</taxon>
    </lineage>
</organism>
<dbReference type="Gene3D" id="3.50.50.60">
    <property type="entry name" value="FAD/NAD(P)-binding domain"/>
    <property type="match status" value="2"/>
</dbReference>
<evidence type="ECO:0000313" key="4">
    <source>
        <dbReference type="Proteomes" id="UP000243807"/>
    </source>
</evidence>
<dbReference type="PANTHER" id="PTHR43563:SF1">
    <property type="entry name" value="AMINE OXIDASE [FLAVIN-CONTAINING] B"/>
    <property type="match status" value="1"/>
</dbReference>
<dbReference type="GO" id="GO:0016491">
    <property type="term" value="F:oxidoreductase activity"/>
    <property type="evidence" value="ECO:0007669"/>
    <property type="project" value="InterPro"/>
</dbReference>
<dbReference type="InterPro" id="IPR036188">
    <property type="entry name" value="FAD/NAD-bd_sf"/>
</dbReference>
<dbReference type="OrthoDB" id="337830at2"/>
<evidence type="ECO:0000256" key="1">
    <source>
        <dbReference type="ARBA" id="ARBA00005995"/>
    </source>
</evidence>
<sequence length="382" mass="41133">MKYDCLILGGGLSGLYGALRLQQRGLRGVVLEARERLGGRILGFAPAGSNIRFDLGPAWVWPEFQPLIAGLTRELGVELFAQQTTGAVLYEDPNLPAAQRIDGPSPNAHSWRMAGGAIRLIEALAARLPDEAILTDRRVVELHRRPDGVEARTVTADRRKETFVATQIVSTLPLRLLADSVQFEPALPAEHRRHFAATPTWMAAHAKFLAFYATPFWREAGLSGEVFSRRGPLTEIYDASPAQGGPYALFGFFGLPANARRQLGRDALTMRSLAQLQRLFGDAALAPTGWEIKDWSDDPLTATPADALAPAGHPAYGLPDALRTAWDGRLLFAGSEASAGHGGYLEGALEAAAAACERVAPNPAATGNATQPGCFTNFHRSH</sequence>
<dbReference type="SUPFAM" id="SSF54373">
    <property type="entry name" value="FAD-linked reductases, C-terminal domain"/>
    <property type="match status" value="1"/>
</dbReference>
<gene>
    <name evidence="3" type="ORF">BW247_00570</name>
</gene>
<dbReference type="InterPro" id="IPR050703">
    <property type="entry name" value="Flavin_MAO"/>
</dbReference>
<dbReference type="RefSeq" id="WP_076835120.1">
    <property type="nucleotide sequence ID" value="NZ_CP019434.1"/>
</dbReference>
<dbReference type="STRING" id="1765967.BW247_00570"/>
<dbReference type="InterPro" id="IPR002937">
    <property type="entry name" value="Amino_oxidase"/>
</dbReference>
<feature type="domain" description="Amine oxidase" evidence="2">
    <location>
        <begin position="110"/>
        <end position="359"/>
    </location>
</feature>